<dbReference type="EMBL" id="JACXAF010000003">
    <property type="protein sequence ID" value="MBD1388402.1"/>
    <property type="molecule type" value="Genomic_DNA"/>
</dbReference>
<accession>A0A8J6QT44</accession>
<dbReference type="Proteomes" id="UP000638014">
    <property type="component" value="Unassembled WGS sequence"/>
</dbReference>
<dbReference type="RefSeq" id="WP_191143673.1">
    <property type="nucleotide sequence ID" value="NZ_JACXAF010000003.1"/>
</dbReference>
<keyword evidence="3" id="KW-1185">Reference proteome</keyword>
<evidence type="ECO:0000313" key="3">
    <source>
        <dbReference type="Proteomes" id="UP000638014"/>
    </source>
</evidence>
<reference evidence="2" key="1">
    <citation type="submission" date="2020-09" db="EMBL/GenBank/DDBJ databases">
        <title>A novel bacterium of genus Neiella, isolated from South China Sea.</title>
        <authorList>
            <person name="Huang H."/>
            <person name="Mo K."/>
            <person name="Hu Y."/>
        </authorList>
    </citation>
    <scope>NUCLEOTIDE SEQUENCE</scope>
    <source>
        <strain evidence="2">HB171785</strain>
    </source>
</reference>
<dbReference type="SUPFAM" id="SSF52833">
    <property type="entry name" value="Thioredoxin-like"/>
    <property type="match status" value="1"/>
</dbReference>
<keyword evidence="1" id="KW-0732">Signal</keyword>
<dbReference type="Pfam" id="PF04214">
    <property type="entry name" value="DUF411"/>
    <property type="match status" value="1"/>
</dbReference>
<dbReference type="AlphaFoldDB" id="A0A8J6QT44"/>
<feature type="chain" id="PRO_5035303484" evidence="1">
    <location>
        <begin position="20"/>
        <end position="142"/>
    </location>
</feature>
<evidence type="ECO:0000313" key="2">
    <source>
        <dbReference type="EMBL" id="MBD1388402.1"/>
    </source>
</evidence>
<protein>
    <submittedName>
        <fullName evidence="2">DUF411 domain-containing protein</fullName>
    </submittedName>
</protein>
<gene>
    <name evidence="2" type="ORF">IC617_03085</name>
</gene>
<proteinExistence type="predicted"/>
<sequence>MKKLALVASILLSIGAATASETIEVYKSEYCGCCQKWVDYMQQQGFELNVVIQNNLSKLKEQAGVTPAAASCHTAFVGGYFIEGHVPAKDVQRLLDERPNIKGIAVPGMPMGSPGMEGNRKDAYSVIAVHHDGQTSQFSHYH</sequence>
<dbReference type="InterPro" id="IPR007332">
    <property type="entry name" value="DUF411"/>
</dbReference>
<evidence type="ECO:0000256" key="1">
    <source>
        <dbReference type="SAM" id="SignalP"/>
    </source>
</evidence>
<name>A0A8J6QT44_9GAMM</name>
<organism evidence="2 3">
    <name type="scientific">Neiella litorisoli</name>
    <dbReference type="NCBI Taxonomy" id="2771431"/>
    <lineage>
        <taxon>Bacteria</taxon>
        <taxon>Pseudomonadati</taxon>
        <taxon>Pseudomonadota</taxon>
        <taxon>Gammaproteobacteria</taxon>
        <taxon>Alteromonadales</taxon>
        <taxon>Echinimonadaceae</taxon>
        <taxon>Neiella</taxon>
    </lineage>
</organism>
<feature type="signal peptide" evidence="1">
    <location>
        <begin position="1"/>
        <end position="19"/>
    </location>
</feature>
<comment type="caution">
    <text evidence="2">The sequence shown here is derived from an EMBL/GenBank/DDBJ whole genome shotgun (WGS) entry which is preliminary data.</text>
</comment>
<dbReference type="InterPro" id="IPR036249">
    <property type="entry name" value="Thioredoxin-like_sf"/>
</dbReference>